<dbReference type="Gene3D" id="3.30.470.20">
    <property type="entry name" value="ATP-grasp fold, B domain"/>
    <property type="match status" value="1"/>
</dbReference>
<evidence type="ECO:0000256" key="1">
    <source>
        <dbReference type="ARBA" id="ARBA00022598"/>
    </source>
</evidence>
<name>A0A7X6HYH4_9ACTN</name>
<dbReference type="InterPro" id="IPR041472">
    <property type="entry name" value="BL00235/CARNS1_N"/>
</dbReference>
<keyword evidence="1" id="KW-0436">Ligase</keyword>
<evidence type="ECO:0000256" key="2">
    <source>
        <dbReference type="ARBA" id="ARBA00022741"/>
    </source>
</evidence>
<dbReference type="InterPro" id="IPR040570">
    <property type="entry name" value="LAL_C2"/>
</dbReference>
<proteinExistence type="predicted"/>
<evidence type="ECO:0000313" key="7">
    <source>
        <dbReference type="Proteomes" id="UP000578686"/>
    </source>
</evidence>
<dbReference type="GO" id="GO:0016874">
    <property type="term" value="F:ligase activity"/>
    <property type="evidence" value="ECO:0007669"/>
    <property type="project" value="UniProtKB-KW"/>
</dbReference>
<reference evidence="6 7" key="1">
    <citation type="submission" date="2020-03" db="EMBL/GenBank/DDBJ databases">
        <title>Draft genome of Streptomyces sp. ventii, isolated from the Axial Seamount in the Pacific Ocean, and resequencing of the two type strains Streptomyces lonarensis strain NCL 716 and Streptomyces bohaiensis strain 11A07.</title>
        <authorList>
            <person name="Loughran R.M."/>
            <person name="Pfannmuller K.M."/>
            <person name="Wasson B.J."/>
            <person name="Deadmond M.C."/>
            <person name="Paddock B.E."/>
            <person name="Koyack M.J."/>
            <person name="Gallegos D.A."/>
            <person name="Mitchell E.A."/>
            <person name="Ushijima B."/>
            <person name="Saw J.H."/>
            <person name="Mcphail K.L."/>
            <person name="Videau P."/>
        </authorList>
    </citation>
    <scope>NUCLEOTIDE SEQUENCE [LARGE SCALE GENOMIC DNA]</scope>
    <source>
        <strain evidence="6 7">NCL716</strain>
    </source>
</reference>
<dbReference type="GO" id="GO:0046872">
    <property type="term" value="F:metal ion binding"/>
    <property type="evidence" value="ECO:0007669"/>
    <property type="project" value="InterPro"/>
</dbReference>
<dbReference type="Proteomes" id="UP000578686">
    <property type="component" value="Unassembled WGS sequence"/>
</dbReference>
<organism evidence="6 7">
    <name type="scientific">Streptomyces lonarensis</name>
    <dbReference type="NCBI Taxonomy" id="700599"/>
    <lineage>
        <taxon>Bacteria</taxon>
        <taxon>Bacillati</taxon>
        <taxon>Actinomycetota</taxon>
        <taxon>Actinomycetes</taxon>
        <taxon>Kitasatosporales</taxon>
        <taxon>Streptomycetaceae</taxon>
        <taxon>Streptomyces</taxon>
    </lineage>
</organism>
<dbReference type="Pfam" id="PF18130">
    <property type="entry name" value="ATPgrasp_N"/>
    <property type="match status" value="1"/>
</dbReference>
<dbReference type="InterPro" id="IPR052032">
    <property type="entry name" value="ATP-dep_AA_Ligase"/>
</dbReference>
<dbReference type="Pfam" id="PF18603">
    <property type="entry name" value="LAL_C2"/>
    <property type="match status" value="1"/>
</dbReference>
<dbReference type="GO" id="GO:0005524">
    <property type="term" value="F:ATP binding"/>
    <property type="evidence" value="ECO:0007669"/>
    <property type="project" value="UniProtKB-UniRule"/>
</dbReference>
<dbReference type="PANTHER" id="PTHR43585">
    <property type="entry name" value="FUMIPYRROLE BIOSYNTHESIS PROTEIN C"/>
    <property type="match status" value="1"/>
</dbReference>
<evidence type="ECO:0000313" key="6">
    <source>
        <dbReference type="EMBL" id="NJQ05626.1"/>
    </source>
</evidence>
<dbReference type="EMBL" id="JAAVJD010000044">
    <property type="protein sequence ID" value="NJQ05626.1"/>
    <property type="molecule type" value="Genomic_DNA"/>
</dbReference>
<gene>
    <name evidence="6" type="ORF">HCN56_08590</name>
</gene>
<keyword evidence="3 4" id="KW-0067">ATP-binding</keyword>
<keyword evidence="2 4" id="KW-0547">Nucleotide-binding</keyword>
<dbReference type="InterPro" id="IPR011761">
    <property type="entry name" value="ATP-grasp"/>
</dbReference>
<accession>A0A7X6HYH4</accession>
<sequence>MSEERVLIVGGRIENIRKAKEAGLGVVLLQRPDAFTDEHAALVDAALLVDWTDWSVVEPLVAAAHRALGFGSVVTTTEAGAEPAGRINDLLGLGGVSYEVTRLLRDKLSMRRHLAAVAPSISVAAAEVEEPASLEQFGARHGYPFIVKPVDGVGSLGVRLVESADRTAEVWEEIARLRHCDHRFSHLFPLGRFLMEEYVRGPELSVEAFTFEGRHVVVALTEKLTYGNFVERGHVVPARISQADEAAVVACVTTLLDAIGVESGPSHTEVRLSDGGPRVIESHNRPGGDRIRDLVEEATGFDIERYAVAWPSGALPALAERPPVLRSAATRFLTADPGRVTAVEGVEDARATVGVVTVDVTVEPGDEVRPLRSSWDRVGQVVAVASHPDAAVAACEKAAAAVGIVTVPDEGGEGRQAGAAGGAG</sequence>
<evidence type="ECO:0000256" key="4">
    <source>
        <dbReference type="PROSITE-ProRule" id="PRU00409"/>
    </source>
</evidence>
<feature type="domain" description="ATP-grasp" evidence="5">
    <location>
        <begin position="107"/>
        <end position="312"/>
    </location>
</feature>
<protein>
    <submittedName>
        <fullName evidence="6">ATP-grasp domain-containing protein</fullName>
    </submittedName>
</protein>
<dbReference type="RefSeq" id="WP_167968908.1">
    <property type="nucleotide sequence ID" value="NZ_BHZG01000005.1"/>
</dbReference>
<dbReference type="Pfam" id="PF13535">
    <property type="entry name" value="ATP-grasp_4"/>
    <property type="match status" value="1"/>
</dbReference>
<dbReference type="PANTHER" id="PTHR43585:SF2">
    <property type="entry name" value="ATP-GRASP ENZYME FSQD"/>
    <property type="match status" value="1"/>
</dbReference>
<evidence type="ECO:0000256" key="3">
    <source>
        <dbReference type="ARBA" id="ARBA00022840"/>
    </source>
</evidence>
<dbReference type="Gene3D" id="3.40.50.20">
    <property type="match status" value="1"/>
</dbReference>
<evidence type="ECO:0000259" key="5">
    <source>
        <dbReference type="PROSITE" id="PS50975"/>
    </source>
</evidence>
<dbReference type="AlphaFoldDB" id="A0A7X6HYH4"/>
<keyword evidence="7" id="KW-1185">Reference proteome</keyword>
<dbReference type="PROSITE" id="PS50975">
    <property type="entry name" value="ATP_GRASP"/>
    <property type="match status" value="1"/>
</dbReference>
<dbReference type="SUPFAM" id="SSF56059">
    <property type="entry name" value="Glutathione synthetase ATP-binding domain-like"/>
    <property type="match status" value="1"/>
</dbReference>
<comment type="caution">
    <text evidence="6">The sequence shown here is derived from an EMBL/GenBank/DDBJ whole genome shotgun (WGS) entry which is preliminary data.</text>
</comment>